<reference evidence="1 2" key="1">
    <citation type="submission" date="2018-09" db="EMBL/GenBank/DDBJ databases">
        <authorList>
            <person name="Livingstone P.G."/>
            <person name="Whitworth D.E."/>
        </authorList>
    </citation>
    <scope>NUCLEOTIDE SEQUENCE [LARGE SCALE GENOMIC DNA]</scope>
    <source>
        <strain evidence="1 2">CA031B</strain>
    </source>
</reference>
<dbReference type="EMBL" id="RAWI01000226">
    <property type="protein sequence ID" value="RKI01042.1"/>
    <property type="molecule type" value="Genomic_DNA"/>
</dbReference>
<evidence type="ECO:0000313" key="2">
    <source>
        <dbReference type="Proteomes" id="UP000278907"/>
    </source>
</evidence>
<protein>
    <recommendedName>
        <fullName evidence="3">JAB domain-containing protein</fullName>
    </recommendedName>
</protein>
<keyword evidence="2" id="KW-1185">Reference proteome</keyword>
<dbReference type="Proteomes" id="UP000278907">
    <property type="component" value="Unassembled WGS sequence"/>
</dbReference>
<evidence type="ECO:0000313" key="1">
    <source>
        <dbReference type="EMBL" id="RKI01042.1"/>
    </source>
</evidence>
<name>A0ABX9QD70_9BACT</name>
<comment type="caution">
    <text evidence="1">The sequence shown here is derived from an EMBL/GenBank/DDBJ whole genome shotgun (WGS) entry which is preliminary data.</text>
</comment>
<gene>
    <name evidence="1" type="ORF">D7Y13_25735</name>
</gene>
<evidence type="ECO:0008006" key="3">
    <source>
        <dbReference type="Google" id="ProtNLM"/>
    </source>
</evidence>
<organism evidence="1 2">
    <name type="scientific">Corallococcus praedator</name>
    <dbReference type="NCBI Taxonomy" id="2316724"/>
    <lineage>
        <taxon>Bacteria</taxon>
        <taxon>Pseudomonadati</taxon>
        <taxon>Myxococcota</taxon>
        <taxon>Myxococcia</taxon>
        <taxon>Myxococcales</taxon>
        <taxon>Cystobacterineae</taxon>
        <taxon>Myxococcaceae</taxon>
        <taxon>Corallococcus</taxon>
    </lineage>
</organism>
<accession>A0ABX9QD70</accession>
<sequence>MFMLTGCAAGGSTRFWLDPQRRLVVAGPMVGPFDSLMTLAPELCTVVKELPGATAGNTREGQEYCGVIYQRNFESAFYASHPSTLSHPLPMPGGRKSCRPPEFVSDPDAQTVNIYADFHSHPAITGFSPEDLQLRTQRYYFRMMFNPVCEIRLYDFQGRTVFILEGGQFVPVKRITDDLRGE</sequence>
<proteinExistence type="predicted"/>